<protein>
    <submittedName>
        <fullName evidence="2">Uncharacterized protein</fullName>
    </submittedName>
</protein>
<feature type="region of interest" description="Disordered" evidence="1">
    <location>
        <begin position="1"/>
        <end position="43"/>
    </location>
</feature>
<sequence>MSNSGGEGASPTERVVAAAAAPPPDSAPAAPSSDSATNPDLAVPFRIPTQKVLEPSEVEQYTLRLPERITGEELDIIKLTSQFIAWNGKLRIEITVEPPGSKSDEEGAAAVGEWAWHPNCKWDEIKKDKGNRPDPDPDSSFIEPFGGRGLDLGSDGIPGRIPIMTPWQSMAPPKTSSSHVPHLTASAIASRATIWVHYFPMRGRDGRVVIGYK</sequence>
<dbReference type="AlphaFoldDB" id="A0A8K0IJV2"/>
<feature type="region of interest" description="Disordered" evidence="1">
    <location>
        <begin position="125"/>
        <end position="145"/>
    </location>
</feature>
<keyword evidence="3" id="KW-1185">Reference proteome</keyword>
<accession>A0A8K0IJV2</accession>
<name>A0A8K0IJV2_COCNU</name>
<evidence type="ECO:0000313" key="3">
    <source>
        <dbReference type="Proteomes" id="UP000797356"/>
    </source>
</evidence>
<evidence type="ECO:0000313" key="2">
    <source>
        <dbReference type="EMBL" id="KAG1361162.1"/>
    </source>
</evidence>
<feature type="compositionally biased region" description="Basic and acidic residues" evidence="1">
    <location>
        <begin position="125"/>
        <end position="135"/>
    </location>
</feature>
<reference evidence="2" key="2">
    <citation type="submission" date="2019-07" db="EMBL/GenBank/DDBJ databases">
        <authorList>
            <person name="Yang Y."/>
            <person name="Bocs S."/>
            <person name="Baudouin L."/>
        </authorList>
    </citation>
    <scope>NUCLEOTIDE SEQUENCE</scope>
    <source>
        <tissue evidence="2">Spear leaf of Hainan Tall coconut</tissue>
    </source>
</reference>
<dbReference type="OrthoDB" id="2161771at2759"/>
<dbReference type="EMBL" id="CM017880">
    <property type="protein sequence ID" value="KAG1361162.1"/>
    <property type="molecule type" value="Genomic_DNA"/>
</dbReference>
<reference evidence="2" key="1">
    <citation type="journal article" date="2017" name="Gigascience">
        <title>The genome draft of coconut (Cocos nucifera).</title>
        <authorList>
            <person name="Xiao Y."/>
            <person name="Xu P."/>
            <person name="Fan H."/>
            <person name="Baudouin L."/>
            <person name="Xia W."/>
            <person name="Bocs S."/>
            <person name="Xu J."/>
            <person name="Li Q."/>
            <person name="Guo A."/>
            <person name="Zhou L."/>
            <person name="Li J."/>
            <person name="Wu Y."/>
            <person name="Ma Z."/>
            <person name="Armero A."/>
            <person name="Issali A.E."/>
            <person name="Liu N."/>
            <person name="Peng M."/>
            <person name="Yang Y."/>
        </authorList>
    </citation>
    <scope>NUCLEOTIDE SEQUENCE</scope>
    <source>
        <tissue evidence="2">Spear leaf of Hainan Tall coconut</tissue>
    </source>
</reference>
<gene>
    <name evidence="2" type="ORF">COCNU_09G006250</name>
</gene>
<proteinExistence type="predicted"/>
<evidence type="ECO:0000256" key="1">
    <source>
        <dbReference type="SAM" id="MobiDB-lite"/>
    </source>
</evidence>
<comment type="caution">
    <text evidence="2">The sequence shown here is derived from an EMBL/GenBank/DDBJ whole genome shotgun (WGS) entry which is preliminary data.</text>
</comment>
<feature type="compositionally biased region" description="Low complexity" evidence="1">
    <location>
        <begin position="27"/>
        <end position="36"/>
    </location>
</feature>
<dbReference type="Proteomes" id="UP000797356">
    <property type="component" value="Chromosome 9"/>
</dbReference>
<organism evidence="2 3">
    <name type="scientific">Cocos nucifera</name>
    <name type="common">Coconut palm</name>
    <dbReference type="NCBI Taxonomy" id="13894"/>
    <lineage>
        <taxon>Eukaryota</taxon>
        <taxon>Viridiplantae</taxon>
        <taxon>Streptophyta</taxon>
        <taxon>Embryophyta</taxon>
        <taxon>Tracheophyta</taxon>
        <taxon>Spermatophyta</taxon>
        <taxon>Magnoliopsida</taxon>
        <taxon>Liliopsida</taxon>
        <taxon>Arecaceae</taxon>
        <taxon>Arecoideae</taxon>
        <taxon>Cocoseae</taxon>
        <taxon>Attaleinae</taxon>
        <taxon>Cocos</taxon>
    </lineage>
</organism>